<proteinExistence type="predicted"/>
<protein>
    <submittedName>
        <fullName evidence="1">Uncharacterized protein</fullName>
    </submittedName>
</protein>
<organism evidence="1">
    <name type="scientific">Microvirga ossetica</name>
    <dbReference type="NCBI Taxonomy" id="1882682"/>
    <lineage>
        <taxon>Bacteria</taxon>
        <taxon>Pseudomonadati</taxon>
        <taxon>Pseudomonadota</taxon>
        <taxon>Alphaproteobacteria</taxon>
        <taxon>Hyphomicrobiales</taxon>
        <taxon>Methylobacteriaceae</taxon>
        <taxon>Microvirga</taxon>
    </lineage>
</organism>
<gene>
    <name evidence="1" type="ORF">BB934_42460</name>
</gene>
<dbReference type="AlphaFoldDB" id="A0A1B2EY63"/>
<dbReference type="KEGG" id="moc:BB934_42460"/>
<dbReference type="EMBL" id="CP016620">
    <property type="protein sequence ID" value="ANY84901.1"/>
    <property type="molecule type" value="Genomic_DNA"/>
</dbReference>
<accession>A0A1B2EY63</accession>
<reference evidence="1" key="1">
    <citation type="submission" date="2016-07" db="EMBL/GenBank/DDBJ databases">
        <title>Microvirga ossetica sp. nov. a new species of rhizobia isolated from root nodules of the legume species Vicia alpestris Steven originated from North Ossetia region in the Caucasus.</title>
        <authorList>
            <person name="Safronova V.I."/>
            <person name="Kuznetsova I.G."/>
            <person name="Sazanova A.L."/>
            <person name="Belimov A."/>
            <person name="Andronov E."/>
            <person name="Osledkin Y.S."/>
            <person name="Onishchuk O.P."/>
            <person name="Kurchak O.N."/>
            <person name="Shaposhnikov A.I."/>
            <person name="Willems A."/>
            <person name="Tikhonovich I.A."/>
        </authorList>
    </citation>
    <scope>NUCLEOTIDE SEQUENCE [LARGE SCALE GENOMIC DNA]</scope>
    <source>
        <strain evidence="1">V5/3M</strain>
        <plasmid evidence="1">unnamed4</plasmid>
    </source>
</reference>
<evidence type="ECO:0000313" key="1">
    <source>
        <dbReference type="EMBL" id="ANY84901.1"/>
    </source>
</evidence>
<geneLocation type="plasmid" evidence="1">
    <name>unnamed4</name>
</geneLocation>
<name>A0A1B2EY63_9HYPH</name>
<keyword evidence="1" id="KW-0614">Plasmid</keyword>
<sequence>MCLSPDQVFRGIEFGVVPDQRFPIRGQVVPGSCHLQKLIAMLALGHLLGEHSAFFSVFSVFGCGFHD</sequence>